<dbReference type="Proteomes" id="UP001169027">
    <property type="component" value="Unassembled WGS sequence"/>
</dbReference>
<comment type="caution">
    <text evidence="2">The sequence shown here is derived from an EMBL/GenBank/DDBJ whole genome shotgun (WGS) entry which is preliminary data.</text>
</comment>
<keyword evidence="3" id="KW-1185">Reference proteome</keyword>
<sequence>MNTISIIQPKRPSGPGWERETPPPAVLNLGYPIEVWWHAGNRLQAFSAVEVARDPGQLHLGPEYHLSVSSENERGKVRCSGADALWVLNEFGLLDAKEDNHVPNGIARNFWRPVADNLSGYECPCVDDEPAIREDKGDFVWRGITR</sequence>
<organism evidence="2 3">
    <name type="scientific">Variovorax ginsengisoli</name>
    <dbReference type="NCBI Taxonomy" id="363844"/>
    <lineage>
        <taxon>Bacteria</taxon>
        <taxon>Pseudomonadati</taxon>
        <taxon>Pseudomonadota</taxon>
        <taxon>Betaproteobacteria</taxon>
        <taxon>Burkholderiales</taxon>
        <taxon>Comamonadaceae</taxon>
        <taxon>Variovorax</taxon>
    </lineage>
</organism>
<evidence type="ECO:0000256" key="1">
    <source>
        <dbReference type="SAM" id="MobiDB-lite"/>
    </source>
</evidence>
<reference evidence="2" key="1">
    <citation type="submission" date="2023-06" db="EMBL/GenBank/DDBJ databases">
        <authorList>
            <person name="Jiang Y."/>
            <person name="Liu Q."/>
        </authorList>
    </citation>
    <scope>NUCLEOTIDE SEQUENCE</scope>
    <source>
        <strain evidence="2">CGMCC 1.12090</strain>
    </source>
</reference>
<accession>A0ABT8SDL5</accession>
<dbReference type="EMBL" id="JAUKVY010000034">
    <property type="protein sequence ID" value="MDO1537012.1"/>
    <property type="molecule type" value="Genomic_DNA"/>
</dbReference>
<evidence type="ECO:0000313" key="2">
    <source>
        <dbReference type="EMBL" id="MDO1537012.1"/>
    </source>
</evidence>
<protein>
    <submittedName>
        <fullName evidence="2">Uncharacterized protein</fullName>
    </submittedName>
</protein>
<proteinExistence type="predicted"/>
<dbReference type="RefSeq" id="WP_301815252.1">
    <property type="nucleotide sequence ID" value="NZ_JAUJZH010000034.1"/>
</dbReference>
<evidence type="ECO:0000313" key="3">
    <source>
        <dbReference type="Proteomes" id="UP001169027"/>
    </source>
</evidence>
<name>A0ABT8SDL5_9BURK</name>
<gene>
    <name evidence="2" type="ORF">Q2T77_32575</name>
</gene>
<feature type="region of interest" description="Disordered" evidence="1">
    <location>
        <begin position="1"/>
        <end position="21"/>
    </location>
</feature>